<proteinExistence type="predicted"/>
<reference evidence="3" key="1">
    <citation type="journal article" date="2007" name="Plant Cell">
        <title>Dothideomycete-plant interactions illuminated by genome sequencing and EST analysis of the wheat pathogen Stagonospora nodorum.</title>
        <authorList>
            <person name="Hane J.K."/>
            <person name="Lowe R.G."/>
            <person name="Solomon P.S."/>
            <person name="Tan K.C."/>
            <person name="Schoch C.L."/>
            <person name="Spatafora J.W."/>
            <person name="Crous P.W."/>
            <person name="Kodira C."/>
            <person name="Birren B.W."/>
            <person name="Galagan J.E."/>
            <person name="Torriani S.F."/>
            <person name="McDonald B.A."/>
            <person name="Oliver R.P."/>
        </authorList>
    </citation>
    <scope>NUCLEOTIDE SEQUENCE [LARGE SCALE GENOMIC DNA]</scope>
    <source>
        <strain evidence="3">SN15 / ATCC MYA-4574 / FGSC 10173</strain>
    </source>
</reference>
<dbReference type="AlphaFoldDB" id="Q0UPF5"/>
<name>Q0UPF5_PHANO</name>
<dbReference type="RefSeq" id="XP_001796733.1">
    <property type="nucleotide sequence ID" value="XM_001796681.1"/>
</dbReference>
<dbReference type="KEGG" id="pno:SNOG_06359"/>
<evidence type="ECO:0000256" key="1">
    <source>
        <dbReference type="SAM" id="MobiDB-lite"/>
    </source>
</evidence>
<accession>Q0UPF5</accession>
<evidence type="ECO:0000313" key="2">
    <source>
        <dbReference type="EMBL" id="EAT86190.2"/>
    </source>
</evidence>
<organism evidence="2 3">
    <name type="scientific">Phaeosphaeria nodorum (strain SN15 / ATCC MYA-4574 / FGSC 10173)</name>
    <name type="common">Glume blotch fungus</name>
    <name type="synonym">Parastagonospora nodorum</name>
    <dbReference type="NCBI Taxonomy" id="321614"/>
    <lineage>
        <taxon>Eukaryota</taxon>
        <taxon>Fungi</taxon>
        <taxon>Dikarya</taxon>
        <taxon>Ascomycota</taxon>
        <taxon>Pezizomycotina</taxon>
        <taxon>Dothideomycetes</taxon>
        <taxon>Pleosporomycetidae</taxon>
        <taxon>Pleosporales</taxon>
        <taxon>Pleosporineae</taxon>
        <taxon>Phaeosphaeriaceae</taxon>
        <taxon>Parastagonospora</taxon>
    </lineage>
</organism>
<gene>
    <name evidence="2" type="ORF">SNOG_06359</name>
</gene>
<sequence length="208" mass="23925">MDVSALLNPSCDEQHSYRGRNPSPHAAVPYSEPQTALPKRQKIAKDAPIFSEGNHTIGYVNYPPDEGDGDQDLRAEHERFQVFPLGEIRRKGVRHIPYNSDKKDFLDKTGRDAFEMFQYTFKIPGEEKEYVVVWDYNVGLVRMTPFFKSCKYTKVSIAFTDTKTSLTVIDRASQGYEPKPWAEGCQLQHHRWCAGVSRSVKTWFTLNE</sequence>
<dbReference type="EMBL" id="CH445333">
    <property type="protein sequence ID" value="EAT86190.2"/>
    <property type="molecule type" value="Genomic_DNA"/>
</dbReference>
<dbReference type="InParanoid" id="Q0UPF5"/>
<dbReference type="VEuPathDB" id="FungiDB:JI435_063590"/>
<protein>
    <submittedName>
        <fullName evidence="2">Uncharacterized protein</fullName>
    </submittedName>
</protein>
<dbReference type="GeneID" id="5973612"/>
<dbReference type="Proteomes" id="UP000001055">
    <property type="component" value="Unassembled WGS sequence"/>
</dbReference>
<evidence type="ECO:0000313" key="3">
    <source>
        <dbReference type="Proteomes" id="UP000001055"/>
    </source>
</evidence>
<feature type="region of interest" description="Disordered" evidence="1">
    <location>
        <begin position="1"/>
        <end position="33"/>
    </location>
</feature>